<evidence type="ECO:0000256" key="4">
    <source>
        <dbReference type="ARBA" id="ARBA00023125"/>
    </source>
</evidence>
<dbReference type="PANTHER" id="PTHR43133">
    <property type="entry name" value="RNA POLYMERASE ECF-TYPE SIGMA FACTO"/>
    <property type="match status" value="1"/>
</dbReference>
<evidence type="ECO:0000259" key="6">
    <source>
        <dbReference type="Pfam" id="PF04542"/>
    </source>
</evidence>
<dbReference type="InterPro" id="IPR014325">
    <property type="entry name" value="RNA_pol_sigma-E_actinobac"/>
</dbReference>
<evidence type="ECO:0000256" key="3">
    <source>
        <dbReference type="ARBA" id="ARBA00023082"/>
    </source>
</evidence>
<keyword evidence="5" id="KW-0804">Transcription</keyword>
<dbReference type="InterPro" id="IPR036388">
    <property type="entry name" value="WH-like_DNA-bd_sf"/>
</dbReference>
<organism evidence="8 9">
    <name type="scientific">Nocardioides nanhaiensis</name>
    <dbReference type="NCBI Taxonomy" id="1476871"/>
    <lineage>
        <taxon>Bacteria</taxon>
        <taxon>Bacillati</taxon>
        <taxon>Actinomycetota</taxon>
        <taxon>Actinomycetes</taxon>
        <taxon>Propionibacteriales</taxon>
        <taxon>Nocardioidaceae</taxon>
        <taxon>Nocardioides</taxon>
    </lineage>
</organism>
<accession>A0ABP8VXJ7</accession>
<name>A0ABP8VXJ7_9ACTN</name>
<dbReference type="SUPFAM" id="SSF88946">
    <property type="entry name" value="Sigma2 domain of RNA polymerase sigma factors"/>
    <property type="match status" value="1"/>
</dbReference>
<comment type="similarity">
    <text evidence="1">Belongs to the sigma-70 factor family. ECF subfamily.</text>
</comment>
<evidence type="ECO:0000256" key="2">
    <source>
        <dbReference type="ARBA" id="ARBA00023015"/>
    </source>
</evidence>
<dbReference type="Proteomes" id="UP001500621">
    <property type="component" value="Unassembled WGS sequence"/>
</dbReference>
<dbReference type="InterPro" id="IPR007627">
    <property type="entry name" value="RNA_pol_sigma70_r2"/>
</dbReference>
<dbReference type="Pfam" id="PF08281">
    <property type="entry name" value="Sigma70_r4_2"/>
    <property type="match status" value="1"/>
</dbReference>
<evidence type="ECO:0000256" key="5">
    <source>
        <dbReference type="ARBA" id="ARBA00023163"/>
    </source>
</evidence>
<comment type="caution">
    <text evidence="8">The sequence shown here is derived from an EMBL/GenBank/DDBJ whole genome shotgun (WGS) entry which is preliminary data.</text>
</comment>
<keyword evidence="9" id="KW-1185">Reference proteome</keyword>
<dbReference type="NCBIfam" id="TIGR02983">
    <property type="entry name" value="SigE-fam_strep"/>
    <property type="match status" value="1"/>
</dbReference>
<protein>
    <submittedName>
        <fullName evidence="8">SigE family RNA polymerase sigma factor</fullName>
    </submittedName>
</protein>
<dbReference type="InterPro" id="IPR014284">
    <property type="entry name" value="RNA_pol_sigma-70_dom"/>
</dbReference>
<keyword evidence="4" id="KW-0238">DNA-binding</keyword>
<dbReference type="SUPFAM" id="SSF88659">
    <property type="entry name" value="Sigma3 and sigma4 domains of RNA polymerase sigma factors"/>
    <property type="match status" value="1"/>
</dbReference>
<dbReference type="InterPro" id="IPR013249">
    <property type="entry name" value="RNA_pol_sigma70_r4_t2"/>
</dbReference>
<dbReference type="InterPro" id="IPR013324">
    <property type="entry name" value="RNA_pol_sigma_r3/r4-like"/>
</dbReference>
<gene>
    <name evidence="8" type="ORF">GCM10023226_10230</name>
</gene>
<dbReference type="NCBIfam" id="TIGR02937">
    <property type="entry name" value="sigma70-ECF"/>
    <property type="match status" value="1"/>
</dbReference>
<keyword evidence="3" id="KW-0731">Sigma factor</keyword>
<dbReference type="Pfam" id="PF04542">
    <property type="entry name" value="Sigma70_r2"/>
    <property type="match status" value="1"/>
</dbReference>
<evidence type="ECO:0000313" key="8">
    <source>
        <dbReference type="EMBL" id="GAA4675007.1"/>
    </source>
</evidence>
<feature type="domain" description="RNA polymerase sigma-70 region 2" evidence="6">
    <location>
        <begin position="16"/>
        <end position="79"/>
    </location>
</feature>
<evidence type="ECO:0000256" key="1">
    <source>
        <dbReference type="ARBA" id="ARBA00010641"/>
    </source>
</evidence>
<dbReference type="InterPro" id="IPR013325">
    <property type="entry name" value="RNA_pol_sigma_r2"/>
</dbReference>
<dbReference type="Gene3D" id="1.10.10.10">
    <property type="entry name" value="Winged helix-like DNA-binding domain superfamily/Winged helix DNA-binding domain"/>
    <property type="match status" value="1"/>
</dbReference>
<proteinExistence type="inferred from homology"/>
<feature type="domain" description="RNA polymerase sigma factor 70 region 4 type 2" evidence="7">
    <location>
        <begin position="106"/>
        <end position="157"/>
    </location>
</feature>
<dbReference type="RefSeq" id="WP_345263296.1">
    <property type="nucleotide sequence ID" value="NZ_BAABIM010000001.1"/>
</dbReference>
<dbReference type="CDD" id="cd06171">
    <property type="entry name" value="Sigma70_r4"/>
    <property type="match status" value="1"/>
</dbReference>
<evidence type="ECO:0000313" key="9">
    <source>
        <dbReference type="Proteomes" id="UP001500621"/>
    </source>
</evidence>
<evidence type="ECO:0000259" key="7">
    <source>
        <dbReference type="Pfam" id="PF08281"/>
    </source>
</evidence>
<dbReference type="EMBL" id="BAABIM010000001">
    <property type="protein sequence ID" value="GAA4675007.1"/>
    <property type="molecule type" value="Genomic_DNA"/>
</dbReference>
<dbReference type="InterPro" id="IPR039425">
    <property type="entry name" value="RNA_pol_sigma-70-like"/>
</dbReference>
<reference evidence="9" key="1">
    <citation type="journal article" date="2019" name="Int. J. Syst. Evol. Microbiol.">
        <title>The Global Catalogue of Microorganisms (GCM) 10K type strain sequencing project: providing services to taxonomists for standard genome sequencing and annotation.</title>
        <authorList>
            <consortium name="The Broad Institute Genomics Platform"/>
            <consortium name="The Broad Institute Genome Sequencing Center for Infectious Disease"/>
            <person name="Wu L."/>
            <person name="Ma J."/>
        </authorList>
    </citation>
    <scope>NUCLEOTIDE SEQUENCE [LARGE SCALE GENOMIC DNA]</scope>
    <source>
        <strain evidence="9">JCM 18127</strain>
    </source>
</reference>
<dbReference type="PANTHER" id="PTHR43133:SF50">
    <property type="entry name" value="ECF RNA POLYMERASE SIGMA FACTOR SIGM"/>
    <property type="match status" value="1"/>
</dbReference>
<dbReference type="Gene3D" id="1.10.1740.10">
    <property type="match status" value="1"/>
</dbReference>
<keyword evidence="2" id="KW-0805">Transcription regulation</keyword>
<sequence length="176" mass="19779">MPRPHDDDFVAFATASMPDLRRTGYLVCGDWHRAEDAAQEALVRLYGAWDRVERREGLLAYARRSTVRVLIDESRRPWRRRETSSPMYDHDVVQSDPADGVLDRDAVVRGLAGLSPRRRACLVLRYYQQLSVAETARVLGCSEGTVKSQTADALRALRPLVGGTVPATTPTTRSRR</sequence>